<dbReference type="Proteomes" id="UP001151002">
    <property type="component" value="Unassembled WGS sequence"/>
</dbReference>
<sequence>MRRWPNVVRYFLLFLGALIFLFPFYYMLIGSLQSEPDTSVSGAFPTSGLTLDNYKDINSRVDLLGSLVNSGIFTGGVLLGTVVFGTVAGYALARLQWRGRGVLFALVLLVQVIPFQLLLIPLYVLIVRGYGLADNYLGMILPFAINTTAVFVFRQFFLQLPDDLFAAARLDGAGEVRILWSVALPLVRPALLTAVLLTFIGPWNEFLWPFLVTKDADMQPLAVSLANYISNVSSRAANPFGAILAGACVLAAPAVALFIAFQRQFISSDISSGVKG</sequence>
<evidence type="ECO:0000259" key="8">
    <source>
        <dbReference type="PROSITE" id="PS50928"/>
    </source>
</evidence>
<keyword evidence="4 7" id="KW-0812">Transmembrane</keyword>
<dbReference type="Pfam" id="PF00528">
    <property type="entry name" value="BPD_transp_1"/>
    <property type="match status" value="1"/>
</dbReference>
<feature type="transmembrane region" description="Helical" evidence="7">
    <location>
        <begin position="7"/>
        <end position="28"/>
    </location>
</feature>
<dbReference type="CDD" id="cd06261">
    <property type="entry name" value="TM_PBP2"/>
    <property type="match status" value="1"/>
</dbReference>
<dbReference type="PANTHER" id="PTHR43744:SF12">
    <property type="entry name" value="ABC TRANSPORTER PERMEASE PROTEIN MG189-RELATED"/>
    <property type="match status" value="1"/>
</dbReference>
<feature type="transmembrane region" description="Helical" evidence="7">
    <location>
        <begin position="102"/>
        <end position="124"/>
    </location>
</feature>
<dbReference type="RefSeq" id="WP_267561004.1">
    <property type="nucleotide sequence ID" value="NZ_JAPNTZ010000001.1"/>
</dbReference>
<dbReference type="PANTHER" id="PTHR43744">
    <property type="entry name" value="ABC TRANSPORTER PERMEASE PROTEIN MG189-RELATED-RELATED"/>
    <property type="match status" value="1"/>
</dbReference>
<accession>A0ABT4AU23</accession>
<evidence type="ECO:0000256" key="5">
    <source>
        <dbReference type="ARBA" id="ARBA00022989"/>
    </source>
</evidence>
<keyword evidence="3" id="KW-1003">Cell membrane</keyword>
<protein>
    <submittedName>
        <fullName evidence="9">Carbohydrate ABC transporter permease</fullName>
    </submittedName>
</protein>
<organism evidence="9 10">
    <name type="scientific">Paractinoplanes pyxinae</name>
    <dbReference type="NCBI Taxonomy" id="2997416"/>
    <lineage>
        <taxon>Bacteria</taxon>
        <taxon>Bacillati</taxon>
        <taxon>Actinomycetota</taxon>
        <taxon>Actinomycetes</taxon>
        <taxon>Micromonosporales</taxon>
        <taxon>Micromonosporaceae</taxon>
        <taxon>Paractinoplanes</taxon>
    </lineage>
</organism>
<proteinExistence type="inferred from homology"/>
<dbReference type="PROSITE" id="PS50928">
    <property type="entry name" value="ABC_TM1"/>
    <property type="match status" value="1"/>
</dbReference>
<keyword evidence="6 7" id="KW-0472">Membrane</keyword>
<name>A0ABT4AU23_9ACTN</name>
<evidence type="ECO:0000256" key="3">
    <source>
        <dbReference type="ARBA" id="ARBA00022475"/>
    </source>
</evidence>
<comment type="caution">
    <text evidence="9">The sequence shown here is derived from an EMBL/GenBank/DDBJ whole genome shotgun (WGS) entry which is preliminary data.</text>
</comment>
<keyword evidence="5 7" id="KW-1133">Transmembrane helix</keyword>
<evidence type="ECO:0000256" key="1">
    <source>
        <dbReference type="ARBA" id="ARBA00004651"/>
    </source>
</evidence>
<dbReference type="Gene3D" id="1.10.3720.10">
    <property type="entry name" value="MetI-like"/>
    <property type="match status" value="1"/>
</dbReference>
<feature type="domain" description="ABC transmembrane type-1" evidence="8">
    <location>
        <begin position="67"/>
        <end position="261"/>
    </location>
</feature>
<evidence type="ECO:0000256" key="4">
    <source>
        <dbReference type="ARBA" id="ARBA00022692"/>
    </source>
</evidence>
<gene>
    <name evidence="9" type="ORF">OWR29_04105</name>
</gene>
<reference evidence="9" key="1">
    <citation type="submission" date="2022-11" db="EMBL/GenBank/DDBJ databases">
        <authorList>
            <person name="Somphong A."/>
            <person name="Phongsopitanun W."/>
        </authorList>
    </citation>
    <scope>NUCLEOTIDE SEQUENCE</scope>
    <source>
        <strain evidence="9">Pm04-4</strain>
    </source>
</reference>
<comment type="similarity">
    <text evidence="7">Belongs to the binding-protein-dependent transport system permease family.</text>
</comment>
<feature type="transmembrane region" description="Helical" evidence="7">
    <location>
        <begin position="178"/>
        <end position="200"/>
    </location>
</feature>
<dbReference type="EMBL" id="JAPNTZ010000001">
    <property type="protein sequence ID" value="MCY1137170.1"/>
    <property type="molecule type" value="Genomic_DNA"/>
</dbReference>
<evidence type="ECO:0000313" key="10">
    <source>
        <dbReference type="Proteomes" id="UP001151002"/>
    </source>
</evidence>
<evidence type="ECO:0000256" key="6">
    <source>
        <dbReference type="ARBA" id="ARBA00023136"/>
    </source>
</evidence>
<evidence type="ECO:0000313" key="9">
    <source>
        <dbReference type="EMBL" id="MCY1137170.1"/>
    </source>
</evidence>
<dbReference type="InterPro" id="IPR000515">
    <property type="entry name" value="MetI-like"/>
</dbReference>
<dbReference type="InterPro" id="IPR035906">
    <property type="entry name" value="MetI-like_sf"/>
</dbReference>
<feature type="transmembrane region" description="Helical" evidence="7">
    <location>
        <begin position="240"/>
        <end position="261"/>
    </location>
</feature>
<evidence type="ECO:0000256" key="7">
    <source>
        <dbReference type="RuleBase" id="RU363032"/>
    </source>
</evidence>
<keyword evidence="2 7" id="KW-0813">Transport</keyword>
<feature type="transmembrane region" description="Helical" evidence="7">
    <location>
        <begin position="72"/>
        <end position="93"/>
    </location>
</feature>
<dbReference type="SUPFAM" id="SSF161098">
    <property type="entry name" value="MetI-like"/>
    <property type="match status" value="1"/>
</dbReference>
<comment type="subcellular location">
    <subcellularLocation>
        <location evidence="1 7">Cell membrane</location>
        <topology evidence="1 7">Multi-pass membrane protein</topology>
    </subcellularLocation>
</comment>
<feature type="transmembrane region" description="Helical" evidence="7">
    <location>
        <begin position="136"/>
        <end position="157"/>
    </location>
</feature>
<keyword evidence="10" id="KW-1185">Reference proteome</keyword>
<evidence type="ECO:0000256" key="2">
    <source>
        <dbReference type="ARBA" id="ARBA00022448"/>
    </source>
</evidence>